<feature type="domain" description="MoaB/Mog" evidence="2">
    <location>
        <begin position="176"/>
        <end position="308"/>
    </location>
</feature>
<proteinExistence type="inferred from homology"/>
<evidence type="ECO:0000256" key="1">
    <source>
        <dbReference type="RuleBase" id="RU365090"/>
    </source>
</evidence>
<comment type="cofactor">
    <cofactor evidence="1">
        <name>Mg(2+)</name>
        <dbReference type="ChEBI" id="CHEBI:18420"/>
    </cofactor>
</comment>
<dbReference type="Pfam" id="PF00994">
    <property type="entry name" value="MoCF_biosynth"/>
    <property type="match status" value="1"/>
</dbReference>
<dbReference type="InterPro" id="IPR036425">
    <property type="entry name" value="MoaB/Mog-like_dom_sf"/>
</dbReference>
<name>A0A521G1U7_9BACT</name>
<dbReference type="GO" id="GO:0006777">
    <property type="term" value="P:Mo-molybdopterin cofactor biosynthetic process"/>
    <property type="evidence" value="ECO:0007669"/>
    <property type="project" value="UniProtKB-UniRule"/>
</dbReference>
<dbReference type="PANTHER" id="PTHR10192:SF28">
    <property type="entry name" value="MOLYBDOPTERIN MOLYBDENUMTRANSFERASE"/>
    <property type="match status" value="1"/>
</dbReference>
<gene>
    <name evidence="3" type="ORF">CDV28_11331</name>
</gene>
<comment type="similarity">
    <text evidence="1">Belongs to the MoeA family.</text>
</comment>
<keyword evidence="4" id="KW-1185">Reference proteome</keyword>
<evidence type="ECO:0000313" key="3">
    <source>
        <dbReference type="EMBL" id="TAA75003.1"/>
    </source>
</evidence>
<protein>
    <recommendedName>
        <fullName evidence="1">Molybdopterin molybdenumtransferase</fullName>
        <ecNumber evidence="1">2.10.1.1</ecNumber>
    </recommendedName>
</protein>
<keyword evidence="1" id="KW-0460">Magnesium</keyword>
<dbReference type="GO" id="GO:0061599">
    <property type="term" value="F:molybdopterin molybdotransferase activity"/>
    <property type="evidence" value="ECO:0007669"/>
    <property type="project" value="UniProtKB-UniRule"/>
</dbReference>
<dbReference type="AlphaFoldDB" id="A0A521G1U7"/>
<dbReference type="GO" id="GO:0005829">
    <property type="term" value="C:cytosol"/>
    <property type="evidence" value="ECO:0007669"/>
    <property type="project" value="TreeGrafter"/>
</dbReference>
<dbReference type="PANTHER" id="PTHR10192">
    <property type="entry name" value="MOLYBDOPTERIN BIOSYNTHESIS PROTEIN"/>
    <property type="match status" value="1"/>
</dbReference>
<dbReference type="InterPro" id="IPR001453">
    <property type="entry name" value="MoaB/Mog_dom"/>
</dbReference>
<accession>A0A521G1U7</accession>
<dbReference type="SUPFAM" id="SSF53218">
    <property type="entry name" value="Molybdenum cofactor biosynthesis proteins"/>
    <property type="match status" value="1"/>
</dbReference>
<keyword evidence="1" id="KW-0808">Transferase</keyword>
<dbReference type="UniPathway" id="UPA00344"/>
<comment type="pathway">
    <text evidence="1">Cofactor biosynthesis; molybdopterin biosynthesis.</text>
</comment>
<evidence type="ECO:0000313" key="4">
    <source>
        <dbReference type="Proteomes" id="UP000316238"/>
    </source>
</evidence>
<keyword evidence="1" id="KW-0479">Metal-binding</keyword>
<dbReference type="Gene3D" id="3.40.980.10">
    <property type="entry name" value="MoaB/Mog-like domain"/>
    <property type="match status" value="1"/>
</dbReference>
<dbReference type="GO" id="GO:0046872">
    <property type="term" value="F:metal ion binding"/>
    <property type="evidence" value="ECO:0007669"/>
    <property type="project" value="UniProtKB-UniRule"/>
</dbReference>
<dbReference type="InterPro" id="IPR038987">
    <property type="entry name" value="MoeA-like"/>
</dbReference>
<dbReference type="EC" id="2.10.1.1" evidence="1"/>
<comment type="caution">
    <text evidence="3">The sequence shown here is derived from an EMBL/GenBank/DDBJ whole genome shotgun (WGS) entry which is preliminary data.</text>
</comment>
<dbReference type="CDD" id="cd03522">
    <property type="entry name" value="MoeA_like"/>
    <property type="match status" value="1"/>
</dbReference>
<dbReference type="EMBL" id="NQJD01000013">
    <property type="protein sequence ID" value="TAA75003.1"/>
    <property type="molecule type" value="Genomic_DNA"/>
</dbReference>
<keyword evidence="1" id="KW-0500">Molybdenum</keyword>
<keyword evidence="1" id="KW-0501">Molybdenum cofactor biosynthesis</keyword>
<comment type="catalytic activity">
    <reaction evidence="1">
        <text>adenylyl-molybdopterin + molybdate = Mo-molybdopterin + AMP + H(+)</text>
        <dbReference type="Rhea" id="RHEA:35047"/>
        <dbReference type="ChEBI" id="CHEBI:15378"/>
        <dbReference type="ChEBI" id="CHEBI:36264"/>
        <dbReference type="ChEBI" id="CHEBI:62727"/>
        <dbReference type="ChEBI" id="CHEBI:71302"/>
        <dbReference type="ChEBI" id="CHEBI:456215"/>
    </reaction>
</comment>
<dbReference type="Proteomes" id="UP000316238">
    <property type="component" value="Unassembled WGS sequence"/>
</dbReference>
<dbReference type="SMART" id="SM00852">
    <property type="entry name" value="MoCF_biosynth"/>
    <property type="match status" value="1"/>
</dbReference>
<evidence type="ECO:0000259" key="2">
    <source>
        <dbReference type="SMART" id="SM00852"/>
    </source>
</evidence>
<reference evidence="3" key="1">
    <citation type="submission" date="2017-07" db="EMBL/GenBank/DDBJ databases">
        <title>The cable genome - Insights into the physiology and evolution of filamentous bacteria capable of sulfide oxidation via long distance electron transfer.</title>
        <authorList>
            <person name="Thorup C."/>
            <person name="Bjerg J.T."/>
            <person name="Schreiber L."/>
            <person name="Nielsen L.P."/>
            <person name="Kjeldsen K.U."/>
            <person name="Boesen T."/>
            <person name="Boggild A."/>
            <person name="Meysman F."/>
            <person name="Geelhoed J."/>
            <person name="Schramm A."/>
        </authorList>
    </citation>
    <scope>NUCLEOTIDE SEQUENCE [LARGE SCALE GENOMIC DNA]</scope>
    <source>
        <strain evidence="3">GS</strain>
    </source>
</reference>
<comment type="function">
    <text evidence="1">Catalyzes the insertion of molybdate into adenylated molybdopterin with the concomitant release of AMP.</text>
</comment>
<sequence length="341" mass="36533">MKKCIPVDQAVGMVLPHDITEIVQDKFKGRAFKKGHIVRQEDIDRLRSLGKEHIYVLELAAEEIHENEAALLMAAALAGSGVEYSDDVHEGKVSILAAHDGLLKIDKEASFRFNLLGEVMCSTLHDNTPVKKGEQVAAVRLIPLVGDRSLIAQAVEIANAGEKIVRVLSLPMVKAGIVITGSEVFHGRIEDKFEAVLRGKLTVLGSEVVRVGFAPDDAGLIAEQISQCIAVGAELVITSGGMSVDPDDVTRAGIREAGAKDIVYGTPVLPGAMFLVGRIGTVSVVGLPACGMFHKITVFDLVLPRILAGERLSREDFAAMGHGGLCRNCKFCQYPVCSFGK</sequence>
<organism evidence="3 4">
    <name type="scientific">Candidatus Electronema aureum</name>
    <dbReference type="NCBI Taxonomy" id="2005002"/>
    <lineage>
        <taxon>Bacteria</taxon>
        <taxon>Pseudomonadati</taxon>
        <taxon>Thermodesulfobacteriota</taxon>
        <taxon>Desulfobulbia</taxon>
        <taxon>Desulfobulbales</taxon>
        <taxon>Desulfobulbaceae</taxon>
        <taxon>Candidatus Electronema</taxon>
    </lineage>
</organism>